<proteinExistence type="predicted"/>
<gene>
    <name evidence="2" type="ORF">TKK_010073</name>
</gene>
<comment type="caution">
    <text evidence="2">The sequence shown here is derived from an EMBL/GenBank/DDBJ whole genome shotgun (WGS) entry which is preliminary data.</text>
</comment>
<reference evidence="2 3" key="1">
    <citation type="journal article" date="2024" name="bioRxiv">
        <title>A reference genome for Trichogramma kaykai: A tiny desert-dwelling parasitoid wasp with competing sex-ratio distorters.</title>
        <authorList>
            <person name="Culotta J."/>
            <person name="Lindsey A.R."/>
        </authorList>
    </citation>
    <scope>NUCLEOTIDE SEQUENCE [LARGE SCALE GENOMIC DNA]</scope>
    <source>
        <strain evidence="2 3">KSX58</strain>
    </source>
</reference>
<feature type="region of interest" description="Disordered" evidence="1">
    <location>
        <begin position="308"/>
        <end position="361"/>
    </location>
</feature>
<name>A0ABD2WSC1_9HYME</name>
<dbReference type="EMBL" id="JBJJXI010000076">
    <property type="protein sequence ID" value="KAL3395916.1"/>
    <property type="molecule type" value="Genomic_DNA"/>
</dbReference>
<feature type="compositionally biased region" description="Polar residues" evidence="1">
    <location>
        <begin position="338"/>
        <end position="361"/>
    </location>
</feature>
<evidence type="ECO:0000313" key="3">
    <source>
        <dbReference type="Proteomes" id="UP001627154"/>
    </source>
</evidence>
<dbReference type="Proteomes" id="UP001627154">
    <property type="component" value="Unassembled WGS sequence"/>
</dbReference>
<evidence type="ECO:0000313" key="2">
    <source>
        <dbReference type="EMBL" id="KAL3395916.1"/>
    </source>
</evidence>
<accession>A0ABD2WSC1</accession>
<organism evidence="2 3">
    <name type="scientific">Trichogramma kaykai</name>
    <dbReference type="NCBI Taxonomy" id="54128"/>
    <lineage>
        <taxon>Eukaryota</taxon>
        <taxon>Metazoa</taxon>
        <taxon>Ecdysozoa</taxon>
        <taxon>Arthropoda</taxon>
        <taxon>Hexapoda</taxon>
        <taxon>Insecta</taxon>
        <taxon>Pterygota</taxon>
        <taxon>Neoptera</taxon>
        <taxon>Endopterygota</taxon>
        <taxon>Hymenoptera</taxon>
        <taxon>Apocrita</taxon>
        <taxon>Proctotrupomorpha</taxon>
        <taxon>Chalcidoidea</taxon>
        <taxon>Trichogrammatidae</taxon>
        <taxon>Trichogramma</taxon>
    </lineage>
</organism>
<sequence length="581" mass="65974">MKKFRVEAFIVPSLCKTIEEENPINQIDDVKIANKLKDLSPASSADDSSLSNNSSGTGAGAEDKHNNSLNNSLNSCEKTDDYDEFSGLFFQIDEHIYDEIVPLDHAKNRVSLDVKIDPRPAITDPPKTEYSKVTLKIDEPIYDEPFVGNLTKINPINNAINTYDVPQSPAWVLGTSKYRRFGIVAPKIPKRSSSLMSITEDIENFHEALQPELCCHGRKNGCQLKHEKPEDISEDIFKENWMQKLDSLRKLETLLKDKEVALQSRERLLFKKEKELRILERLVKDKMRQVELYAKRFKQSLSADSIARNLESRSSDGSKERSKSDPSNVPTLRRNIRETASSSNTLRNQAKSRNSIITTDRASYKTANSRCKPKSRAKVRYDDLDSTLSAANGDESMIVTATKFDSEMFKKPTGFARSASERRPRIEQKIAAARLASLIETNESSALVNVIEEKTIQRISQNILATQDQDTKFLNYGLIDQKTDVTPVDKADTINQKKISYLNLESVNHSKATTNDRPTSWSEETDDWLKKKRMAYNLATKQASQEHVADKENLNKQAKVNKSVKSVKKKETLKKKFSIFR</sequence>
<feature type="compositionally biased region" description="Basic and acidic residues" evidence="1">
    <location>
        <begin position="310"/>
        <end position="324"/>
    </location>
</feature>
<feature type="compositionally biased region" description="Low complexity" evidence="1">
    <location>
        <begin position="41"/>
        <end position="55"/>
    </location>
</feature>
<dbReference type="AlphaFoldDB" id="A0ABD2WSC1"/>
<protein>
    <submittedName>
        <fullName evidence="2">Uncharacterized protein</fullName>
    </submittedName>
</protein>
<keyword evidence="3" id="KW-1185">Reference proteome</keyword>
<feature type="region of interest" description="Disordered" evidence="1">
    <location>
        <begin position="41"/>
        <end position="72"/>
    </location>
</feature>
<evidence type="ECO:0000256" key="1">
    <source>
        <dbReference type="SAM" id="MobiDB-lite"/>
    </source>
</evidence>